<dbReference type="AlphaFoldDB" id="A0AAV6WNM0"/>
<evidence type="ECO:0000313" key="4">
    <source>
        <dbReference type="Proteomes" id="UP000826271"/>
    </source>
</evidence>
<accession>A0AAV6WNM0</accession>
<dbReference type="PANTHER" id="PTHR33831:SF4">
    <property type="entry name" value="GPI-ANCHORED PROTEIN"/>
    <property type="match status" value="1"/>
</dbReference>
<keyword evidence="4" id="KW-1185">Reference proteome</keyword>
<dbReference type="PANTHER" id="PTHR33831">
    <property type="entry name" value="GPI-ANCHORED PROTEIN"/>
    <property type="match status" value="1"/>
</dbReference>
<dbReference type="Proteomes" id="UP000826271">
    <property type="component" value="Unassembled WGS sequence"/>
</dbReference>
<dbReference type="GO" id="GO:0005886">
    <property type="term" value="C:plasma membrane"/>
    <property type="evidence" value="ECO:0007669"/>
    <property type="project" value="TreeGrafter"/>
</dbReference>
<reference evidence="3" key="1">
    <citation type="submission" date="2019-10" db="EMBL/GenBank/DDBJ databases">
        <authorList>
            <person name="Zhang R."/>
            <person name="Pan Y."/>
            <person name="Wang J."/>
            <person name="Ma R."/>
            <person name="Yu S."/>
        </authorList>
    </citation>
    <scope>NUCLEOTIDE SEQUENCE</scope>
    <source>
        <strain evidence="3">LA-IB0</strain>
        <tissue evidence="3">Leaf</tissue>
    </source>
</reference>
<proteinExistence type="predicted"/>
<dbReference type="InterPro" id="IPR040336">
    <property type="entry name" value="At1g61900-like"/>
</dbReference>
<dbReference type="Pfam" id="PF26584">
    <property type="entry name" value="At1g61900"/>
    <property type="match status" value="1"/>
</dbReference>
<feature type="chain" id="PRO_5043439973" description="At1g61900-like C-terminal domain-containing protein" evidence="1">
    <location>
        <begin position="16"/>
        <end position="541"/>
    </location>
</feature>
<evidence type="ECO:0000313" key="3">
    <source>
        <dbReference type="EMBL" id="KAG8369454.1"/>
    </source>
</evidence>
<name>A0AAV6WNM0_9LAMI</name>
<protein>
    <recommendedName>
        <fullName evidence="2">At1g61900-like C-terminal domain-containing protein</fullName>
    </recommendedName>
</protein>
<feature type="signal peptide" evidence="1">
    <location>
        <begin position="1"/>
        <end position="15"/>
    </location>
</feature>
<dbReference type="EMBL" id="WHWC01000014">
    <property type="protein sequence ID" value="KAG8369454.1"/>
    <property type="molecule type" value="Genomic_DNA"/>
</dbReference>
<feature type="domain" description="At1g61900-like C-terminal" evidence="2">
    <location>
        <begin position="360"/>
        <end position="433"/>
    </location>
</feature>
<keyword evidence="1" id="KW-0732">Signal</keyword>
<comment type="caution">
    <text evidence="3">The sequence shown here is derived from an EMBL/GenBank/DDBJ whole genome shotgun (WGS) entry which is preliminary data.</text>
</comment>
<evidence type="ECO:0000256" key="1">
    <source>
        <dbReference type="SAM" id="SignalP"/>
    </source>
</evidence>
<gene>
    <name evidence="3" type="ORF">BUALT_Bualt14G0015400</name>
</gene>
<sequence length="541" mass="58053">MGLTLLGMVGSVVVTFHGGDSGAVNLGVVCHSGGGHGGLGKEADLVSVEVVCHGIDWARVRLGVGIMDCVKTATRVKGYWLHWLLQFTIWLVSFQNVLAQETQLEPSDISSVSLLASPPKSGIFKPIEISPSVIPQYSFPGGSLPPMYPTYPNTYDPVLTGRCPVNFSAISSIMERTASDCNQPLAAVVGNVICCPQFSSLLHIFQGFYSTDNLVLQSAVADDCFKDIVSILASRGANSSIPTICSTKSSNLTGGSCPVKDVTTFEKTVNTSKLLEACSTVDPLKECCRPTCQPVIMEAALKISGMQSSMNDNKNMVGLSNHVDVINDCKGVVFTWISRKLPHDSANKAFRRLSACKVNKVCPLDLKQPSEVIAACQNVAAPSPSCCSSLNTYIAGIQRQMLITNKQAIICATMLGSMLQKGGVMTNVFSLCDIDLKDFSLQGDNLNYLSLFNLYVRHWNVSLIRSLPADMVYDNSTGFSFTCDLSDNIAAPWPSSSSLTSMSLCAPEMSLPALPTSVNLGGHGAYFCHALLIFLHMLQLS</sequence>
<organism evidence="3 4">
    <name type="scientific">Buddleja alternifolia</name>
    <dbReference type="NCBI Taxonomy" id="168488"/>
    <lineage>
        <taxon>Eukaryota</taxon>
        <taxon>Viridiplantae</taxon>
        <taxon>Streptophyta</taxon>
        <taxon>Embryophyta</taxon>
        <taxon>Tracheophyta</taxon>
        <taxon>Spermatophyta</taxon>
        <taxon>Magnoliopsida</taxon>
        <taxon>eudicotyledons</taxon>
        <taxon>Gunneridae</taxon>
        <taxon>Pentapetalae</taxon>
        <taxon>asterids</taxon>
        <taxon>lamiids</taxon>
        <taxon>Lamiales</taxon>
        <taxon>Scrophulariaceae</taxon>
        <taxon>Buddlejeae</taxon>
        <taxon>Buddleja</taxon>
    </lineage>
</organism>
<evidence type="ECO:0000259" key="2">
    <source>
        <dbReference type="Pfam" id="PF26584"/>
    </source>
</evidence>
<dbReference type="InterPro" id="IPR059003">
    <property type="entry name" value="At1g61900_C"/>
</dbReference>